<dbReference type="InterPro" id="IPR020806">
    <property type="entry name" value="PKS_PP-bd"/>
</dbReference>
<feature type="region of interest" description="Disordered" evidence="4">
    <location>
        <begin position="977"/>
        <end position="1005"/>
    </location>
</feature>
<dbReference type="InterPro" id="IPR001242">
    <property type="entry name" value="Condensation_dom"/>
</dbReference>
<dbReference type="Gene3D" id="3.30.559.10">
    <property type="entry name" value="Chloramphenicol acetyltransferase-like domain"/>
    <property type="match status" value="2"/>
</dbReference>
<evidence type="ECO:0000259" key="5">
    <source>
        <dbReference type="PROSITE" id="PS50075"/>
    </source>
</evidence>
<feature type="compositionally biased region" description="Basic and acidic residues" evidence="4">
    <location>
        <begin position="2060"/>
        <end position="2070"/>
    </location>
</feature>
<dbReference type="SMART" id="SM00823">
    <property type="entry name" value="PKS_PP"/>
    <property type="match status" value="2"/>
</dbReference>
<evidence type="ECO:0000256" key="3">
    <source>
        <dbReference type="ARBA" id="ARBA00022553"/>
    </source>
</evidence>
<dbReference type="PROSITE" id="PS00012">
    <property type="entry name" value="PHOSPHOPANTETHEINE"/>
    <property type="match status" value="1"/>
</dbReference>
<dbReference type="InterPro" id="IPR000873">
    <property type="entry name" value="AMP-dep_synth/lig_dom"/>
</dbReference>
<sequence>MHVRDRARADATGTGPETDAVRHPLTPYQKDIWAAEAQAPGSAQFVTVMCQRLNGPVDSGLLRECFEHVLARHDTFRLRFGERDGVPFQWLADGLGTERGDDAVELVDLTHEPDPRAARRARIEDAKTVPFEVSGRSLFRAAVLVEREDVHHLLLKSHHLLIDGWAVDRLRNQVLEEYAARSRGAERAPAGPEPSPLTVAEERAPYFASAEYREDLSFHRNALAGTEPTFFPRRSPGAGEHRGAPRAAGRHSFTLPARLVQRMRQDGGSPSAYLLAALGVYLARVHRTDHVVVGVPLLNRVTEAETAVVTTYANTLPLRIDVPGDRTLADIARDVRRSLNALREHQRVPAGDVVRDFAAGGSRDRRLYDVTFSYLRLEKRVPLEGIDAEPPLHFAPPHDREALAVHVTVFPGQEDLTVDLCYSADVFDEDLPAEAVAGHLTELVTQGLGAPRQPARALTMLGRSEQETLRRLGRGPRVPYAADRTLHSLFEEQARRTPDRPAVRAADGTVLTYARLDARANQVARALRRRGIGPQDRVALLMERGPQLLTGLLGVLKAGGAYVPVDPAYPERRIAHVLADSGAKAVLSEAARHVPAEVPVLPVQDLLEGPSGPVEPVGTSRGLAYVIYTSGSTGQPKGVMVEHHSVVNRLAWMQRAHPIGAGDVVLQKTPATFDVSVWELLWWGLVGASAALLEPGGEKDPLSILRCVAERGVTVLHFVPSMLGPFLDTLEERPELRARTRTLRYVFCSGEALPPARVEQFHRVFEAGAAAGGPPVLVNLYGPTEATVDVSAHRCPAPAGPVTRVPIGRPIDNIDLYVMDTAGQPQPVGVPGELWIGGVGVARGYLNRPELTREKFLADPSVPGGRLYRTGDLVRWLSDGNLEYLGRLDGQVKIRGNRVELGEVEDALRRLPGVRDAVAAKRDRRDGESHLVGYYVPDEEGAGDPQTMRERLTALLPGFMIPARLVAVDRIPLGATGKADRKALPDPEETGGPAARDRTPPRTPTEEALAGIWAEVLGTGPVFRHDDYYALGGDSLQMLRIRSLAEQRGIRIDLGDLVRHPTLAALAARATPCAAATGTAEADPAPFALVSAVDRARLGDAVDAFPLTRLQLGLIYHSRRHERSAVYHDVFRYRLAMEWDEGRFRRAFDRLVARHPALRSSFGLGGFTEPLQIVRPGIAGGLETVDLRGTAEDEAEALIGAHVEERRFHRYRFEEAPLYLFRAHVREHAVDLVLSFHHALLDGGSVAVLLRELLQDYLHFTDRSLPAVPDGPLPGAAQYVRQEREALADPAAREHWNRVLSGTRALRLDGFASAEPPRENRASVHHGRVPDELADAVRDFARRHAVPVKSVLFAAHCQTLRTYTSLDGDLTVGLITHGRPERTGADRMTGLFLNTIPVRLPGPGGGPADRIGAVRDLFHQERSGRPHQRYPLSAMQEERGGTPVLHTAFNYVHFHVLSEVLRSPAVRLESFLTWEETDFQLLVNVFVDPVDGTMRLRIDGDGRTITPRQTELLADTFLKVLRRTVTHPGERPDTAFLPPALPRAATDAAWTDDVVTLFDRQAAGTPDAVAVLTGGGTPRKWTYRQLARASEHVAARLLEQGVGPGDRVGIAMDREPETIAAVLGTAMSGAACVPLDTGYPAARIAAMVDQARPAKVIAHRAHAHLVPDPDLIIEAEPLFDAVRRRTDSGSAPRCPAADLESTAYVLFTSGSTGRPKGVAMPHRSLANLVGWQTRQPSGAAGGTTALYAPLSFDVSFQEIYSTLCSGGTLRLVSAAERRDMTALLRLLDEDGVERIFLPYVALQRLAEAYVTRGTAPRRLRVVISSGEQLRVTDEIRRFVAALPGAILQNQYGPTESHVVTSHTLTGDPAAFPSIAPIGTPIDGVEVHVLDPHGRPVPAGVRGELHLSGAALADGYLDAPGPTAERFVALDLPTGTGGVRRRTAYRTGDVGLVLPDGTLVYGGRRDEQVKVGGHRVEPAEVELAIGRIAADDPDTGITEAAVVARERAHGETVLVAFLVGDPARTRVSRLRERLHEALPSYMVPAHFEWLDRLPLTPSGKRDDRALRDLPLTHRPAGPRSAPRDALERRLADMAAELLGLDGIGTTESFFDLGATSLTAMRLVARIEQRYGVSVPMSAFISAPTVADLAGLLRSRGAVARFDPLVPIRTTGTGRPLFLVHPMGGNVLCYLPLARHLPEDQPLYALQAAGGDAGTVPLESVPELAASYLRALRRAQPDGPYALGGWSFGGFVAFEMARQLRAAGERADRVLLLDTVALGPDARRDAYTDEALVGWFFRELLLTGRGSDAGEVQLPREPATLDEKFAFVARTAADLGVLPPDGGIALVRRLFHMYAAHWRATIAYQPKDTDVDITLLRATEPLPRVLVPMHSAGNTLHQDPANGWRSMTSGTVDVVPVPGDHLTLMEEPHVRDVARTVARLVRTDRPHPGPSRPRAQEGL</sequence>
<dbReference type="SUPFAM" id="SSF52777">
    <property type="entry name" value="CoA-dependent acyltransferases"/>
    <property type="match status" value="4"/>
</dbReference>
<evidence type="ECO:0000313" key="6">
    <source>
        <dbReference type="EMBL" id="GAA2424282.1"/>
    </source>
</evidence>
<protein>
    <submittedName>
        <fullName evidence="6">Non-ribosomal peptide synthetase</fullName>
    </submittedName>
</protein>
<dbReference type="PANTHER" id="PTHR45527">
    <property type="entry name" value="NONRIBOSOMAL PEPTIDE SYNTHETASE"/>
    <property type="match status" value="1"/>
</dbReference>
<comment type="caution">
    <text evidence="6">The sequence shown here is derived from an EMBL/GenBank/DDBJ whole genome shotgun (WGS) entry which is preliminary data.</text>
</comment>
<dbReference type="Proteomes" id="UP001500460">
    <property type="component" value="Unassembled WGS sequence"/>
</dbReference>
<dbReference type="Pfam" id="PF00501">
    <property type="entry name" value="AMP-binding"/>
    <property type="match status" value="2"/>
</dbReference>
<feature type="region of interest" description="Disordered" evidence="4">
    <location>
        <begin position="1"/>
        <end position="23"/>
    </location>
</feature>
<organism evidence="6 7">
    <name type="scientific">Streptomyces glaucus</name>
    <dbReference type="NCBI Taxonomy" id="284029"/>
    <lineage>
        <taxon>Bacteria</taxon>
        <taxon>Bacillati</taxon>
        <taxon>Actinomycetota</taxon>
        <taxon>Actinomycetes</taxon>
        <taxon>Kitasatosporales</taxon>
        <taxon>Streptomycetaceae</taxon>
        <taxon>Streptomyces</taxon>
    </lineage>
</organism>
<gene>
    <name evidence="6" type="ORF">GCM10010421_08400</name>
</gene>
<dbReference type="SUPFAM" id="SSF47336">
    <property type="entry name" value="ACP-like"/>
    <property type="match status" value="2"/>
</dbReference>
<keyword evidence="2" id="KW-0596">Phosphopantetheine</keyword>
<dbReference type="InterPro" id="IPR023213">
    <property type="entry name" value="CAT-like_dom_sf"/>
</dbReference>
<evidence type="ECO:0000313" key="7">
    <source>
        <dbReference type="Proteomes" id="UP001500460"/>
    </source>
</evidence>
<dbReference type="InterPro" id="IPR010071">
    <property type="entry name" value="AA_adenyl_dom"/>
</dbReference>
<dbReference type="Gene3D" id="3.30.559.30">
    <property type="entry name" value="Nonribosomal peptide synthetase, condensation domain"/>
    <property type="match status" value="2"/>
</dbReference>
<dbReference type="Gene3D" id="3.40.50.1820">
    <property type="entry name" value="alpha/beta hydrolase"/>
    <property type="match status" value="1"/>
</dbReference>
<dbReference type="EMBL" id="BAAATK010000004">
    <property type="protein sequence ID" value="GAA2424282.1"/>
    <property type="molecule type" value="Genomic_DNA"/>
</dbReference>
<feature type="region of interest" description="Disordered" evidence="4">
    <location>
        <begin position="229"/>
        <end position="248"/>
    </location>
</feature>
<dbReference type="InterPro" id="IPR001031">
    <property type="entry name" value="Thioesterase"/>
</dbReference>
<dbReference type="SUPFAM" id="SSF53474">
    <property type="entry name" value="alpha/beta-Hydrolases"/>
    <property type="match status" value="1"/>
</dbReference>
<dbReference type="SMART" id="SM00824">
    <property type="entry name" value="PKS_TE"/>
    <property type="match status" value="1"/>
</dbReference>
<dbReference type="InterPro" id="IPR020845">
    <property type="entry name" value="AMP-binding_CS"/>
</dbReference>
<dbReference type="Pfam" id="PF00550">
    <property type="entry name" value="PP-binding"/>
    <property type="match status" value="2"/>
</dbReference>
<dbReference type="Pfam" id="PF13193">
    <property type="entry name" value="AMP-binding_C"/>
    <property type="match status" value="2"/>
</dbReference>
<dbReference type="Gene3D" id="1.10.1200.10">
    <property type="entry name" value="ACP-like"/>
    <property type="match status" value="2"/>
</dbReference>
<dbReference type="PROSITE" id="PS00455">
    <property type="entry name" value="AMP_BINDING"/>
    <property type="match status" value="2"/>
</dbReference>
<dbReference type="PROSITE" id="PS50075">
    <property type="entry name" value="CARRIER"/>
    <property type="match status" value="2"/>
</dbReference>
<evidence type="ECO:0000256" key="4">
    <source>
        <dbReference type="SAM" id="MobiDB-lite"/>
    </source>
</evidence>
<dbReference type="InterPro" id="IPR042099">
    <property type="entry name" value="ANL_N_sf"/>
</dbReference>
<dbReference type="SUPFAM" id="SSF56801">
    <property type="entry name" value="Acetyl-CoA synthetase-like"/>
    <property type="match status" value="2"/>
</dbReference>
<name>A0ABP5WBZ4_9ACTN</name>
<feature type="domain" description="Carrier" evidence="5">
    <location>
        <begin position="1000"/>
        <end position="1074"/>
    </location>
</feature>
<dbReference type="Gene3D" id="3.40.50.12780">
    <property type="entry name" value="N-terminal domain of ligase-like"/>
    <property type="match status" value="2"/>
</dbReference>
<proteinExistence type="predicted"/>
<dbReference type="RefSeq" id="WP_344599979.1">
    <property type="nucleotide sequence ID" value="NZ_BAAATK010000004.1"/>
</dbReference>
<dbReference type="Pfam" id="PF00975">
    <property type="entry name" value="Thioesterase"/>
    <property type="match status" value="1"/>
</dbReference>
<evidence type="ECO:0000256" key="2">
    <source>
        <dbReference type="ARBA" id="ARBA00022450"/>
    </source>
</evidence>
<dbReference type="InterPro" id="IPR045851">
    <property type="entry name" value="AMP-bd_C_sf"/>
</dbReference>
<accession>A0ABP5WBZ4</accession>
<dbReference type="InterPro" id="IPR036736">
    <property type="entry name" value="ACP-like_sf"/>
</dbReference>
<dbReference type="InterPro" id="IPR020802">
    <property type="entry name" value="TesA-like"/>
</dbReference>
<keyword evidence="7" id="KW-1185">Reference proteome</keyword>
<dbReference type="Pfam" id="PF00668">
    <property type="entry name" value="Condensation"/>
    <property type="match status" value="2"/>
</dbReference>
<comment type="cofactor">
    <cofactor evidence="1">
        <name>pantetheine 4'-phosphate</name>
        <dbReference type="ChEBI" id="CHEBI:47942"/>
    </cofactor>
</comment>
<dbReference type="InterPro" id="IPR009081">
    <property type="entry name" value="PP-bd_ACP"/>
</dbReference>
<reference evidence="7" key="1">
    <citation type="journal article" date="2019" name="Int. J. Syst. Evol. Microbiol.">
        <title>The Global Catalogue of Microorganisms (GCM) 10K type strain sequencing project: providing services to taxonomists for standard genome sequencing and annotation.</title>
        <authorList>
            <consortium name="The Broad Institute Genomics Platform"/>
            <consortium name="The Broad Institute Genome Sequencing Center for Infectious Disease"/>
            <person name="Wu L."/>
            <person name="Ma J."/>
        </authorList>
    </citation>
    <scope>NUCLEOTIDE SEQUENCE [LARGE SCALE GENOMIC DNA]</scope>
    <source>
        <strain evidence="7">JCM 6922</strain>
    </source>
</reference>
<evidence type="ECO:0000256" key="1">
    <source>
        <dbReference type="ARBA" id="ARBA00001957"/>
    </source>
</evidence>
<dbReference type="Gene3D" id="3.30.300.30">
    <property type="match status" value="2"/>
</dbReference>
<dbReference type="InterPro" id="IPR029058">
    <property type="entry name" value="AB_hydrolase_fold"/>
</dbReference>
<dbReference type="NCBIfam" id="TIGR01733">
    <property type="entry name" value="AA-adenyl-dom"/>
    <property type="match status" value="2"/>
</dbReference>
<dbReference type="InterPro" id="IPR025110">
    <property type="entry name" value="AMP-bd_C"/>
</dbReference>
<dbReference type="InterPro" id="IPR006162">
    <property type="entry name" value="Ppantetheine_attach_site"/>
</dbReference>
<feature type="region of interest" description="Disordered" evidence="4">
    <location>
        <begin position="2060"/>
        <end position="2083"/>
    </location>
</feature>
<keyword evidence="3" id="KW-0597">Phosphoprotein</keyword>
<feature type="domain" description="Carrier" evidence="5">
    <location>
        <begin position="2080"/>
        <end position="2155"/>
    </location>
</feature>
<feature type="region of interest" description="Disordered" evidence="4">
    <location>
        <begin position="2438"/>
        <end position="2457"/>
    </location>
</feature>
<dbReference type="PANTHER" id="PTHR45527:SF14">
    <property type="entry name" value="PLIPASTATIN SYNTHASE SUBUNIT B"/>
    <property type="match status" value="1"/>
</dbReference>
<dbReference type="CDD" id="cd05930">
    <property type="entry name" value="A_NRPS"/>
    <property type="match status" value="1"/>
</dbReference>